<dbReference type="SUPFAM" id="SSF49464">
    <property type="entry name" value="Carboxypeptidase regulatory domain-like"/>
    <property type="match status" value="2"/>
</dbReference>
<proteinExistence type="predicted"/>
<dbReference type="RefSeq" id="WP_121907282.1">
    <property type="nucleotide sequence ID" value="NZ_REFC01000012.1"/>
</dbReference>
<keyword evidence="2" id="KW-1185">Reference proteome</keyword>
<keyword evidence="1" id="KW-0378">Hydrolase</keyword>
<dbReference type="AlphaFoldDB" id="A0A3L9Z3E6"/>
<reference evidence="1 2" key="1">
    <citation type="submission" date="2018-10" db="EMBL/GenBank/DDBJ databases">
        <title>Genomic Encyclopedia of Archaeal and Bacterial Type Strains, Phase II (KMG-II): from individual species to whole genera.</title>
        <authorList>
            <person name="Goeker M."/>
        </authorList>
    </citation>
    <scope>NUCLEOTIDE SEQUENCE [LARGE SCALE GENOMIC DNA]</scope>
    <source>
        <strain evidence="1 2">DSM 23424</strain>
    </source>
</reference>
<protein>
    <submittedName>
        <fullName evidence="1">Carboxypeptidase-like protein</fullName>
    </submittedName>
</protein>
<dbReference type="InterPro" id="IPR008969">
    <property type="entry name" value="CarboxyPept-like_regulatory"/>
</dbReference>
<keyword evidence="1" id="KW-0121">Carboxypeptidase</keyword>
<evidence type="ECO:0000313" key="1">
    <source>
        <dbReference type="EMBL" id="RMA64858.1"/>
    </source>
</evidence>
<organism evidence="1 2">
    <name type="scientific">Ulvibacter antarcticus</name>
    <dbReference type="NCBI Taxonomy" id="442714"/>
    <lineage>
        <taxon>Bacteria</taxon>
        <taxon>Pseudomonadati</taxon>
        <taxon>Bacteroidota</taxon>
        <taxon>Flavobacteriia</taxon>
        <taxon>Flavobacteriales</taxon>
        <taxon>Flavobacteriaceae</taxon>
        <taxon>Ulvibacter</taxon>
    </lineage>
</organism>
<dbReference type="EMBL" id="REFC01000012">
    <property type="protein sequence ID" value="RMA64858.1"/>
    <property type="molecule type" value="Genomic_DNA"/>
</dbReference>
<sequence length="381" mass="42440">MKKAITIRIPEPCHENWTEMSPTEKGKFCGVCTKEVIDFTAKTDEDLVKTLSGKTNVCGRFKKNQLDREVKLERKSGINLAPYAASLLLPLSLLGNSGTMNGNNEASEKSAISLGIGRYSNPDRILIYTTGRIFGQDGAPISNVKITTSENDRTFYSDDDGYYRVRSLDRETLTYTKSGYELHTFKTGIASSKQDIFLNSPNIQSMILGKIAIPKETYEEIQGDIVQIEEPSEEKVSEEINIKGTITDEAGLPLPGVNIIIEGTNDGTQSDFEGNYNIEAEPGQKLVISYVGYETQTITLSNISNTLDVQMYESYDVLGGMVIISCRASYEEVEKVSYSLTLDEVKEKRAQIKQANENTRAFNKIKQARKKAARELRKGKK</sequence>
<dbReference type="Proteomes" id="UP000271339">
    <property type="component" value="Unassembled WGS sequence"/>
</dbReference>
<evidence type="ECO:0000313" key="2">
    <source>
        <dbReference type="Proteomes" id="UP000271339"/>
    </source>
</evidence>
<dbReference type="Pfam" id="PF13715">
    <property type="entry name" value="CarbopepD_reg_2"/>
    <property type="match status" value="1"/>
</dbReference>
<dbReference type="OrthoDB" id="7432683at2"/>
<keyword evidence="1" id="KW-0645">Protease</keyword>
<dbReference type="Gene3D" id="2.60.40.1120">
    <property type="entry name" value="Carboxypeptidase-like, regulatory domain"/>
    <property type="match status" value="2"/>
</dbReference>
<gene>
    <name evidence="1" type="ORF">BXY75_1743</name>
</gene>
<dbReference type="GO" id="GO:0004180">
    <property type="term" value="F:carboxypeptidase activity"/>
    <property type="evidence" value="ECO:0007669"/>
    <property type="project" value="UniProtKB-KW"/>
</dbReference>
<name>A0A3L9Z3E6_9FLAO</name>
<accession>A0A3L9Z3E6</accession>
<comment type="caution">
    <text evidence="1">The sequence shown here is derived from an EMBL/GenBank/DDBJ whole genome shotgun (WGS) entry which is preliminary data.</text>
</comment>